<dbReference type="AlphaFoldDB" id="A0AAJ1AW66"/>
<protein>
    <submittedName>
        <fullName evidence="2">Uncharacterized protein</fullName>
    </submittedName>
</protein>
<reference evidence="2" key="1">
    <citation type="submission" date="2021-10" db="EMBL/GenBank/DDBJ databases">
        <title>Collection of gut derived symbiotic bacterial strains cultured from healthy donors.</title>
        <authorList>
            <person name="Lin H."/>
            <person name="Littmann E."/>
            <person name="Claire K."/>
            <person name="Pamer E."/>
        </authorList>
    </citation>
    <scope>NUCLEOTIDE SEQUENCE</scope>
    <source>
        <strain evidence="2">MSK.23.4</strain>
    </source>
</reference>
<organism evidence="2 3">
    <name type="scientific">Mediterraneibacter gnavus</name>
    <name type="common">Ruminococcus gnavus</name>
    <dbReference type="NCBI Taxonomy" id="33038"/>
    <lineage>
        <taxon>Bacteria</taxon>
        <taxon>Bacillati</taxon>
        <taxon>Bacillota</taxon>
        <taxon>Clostridia</taxon>
        <taxon>Lachnospirales</taxon>
        <taxon>Lachnospiraceae</taxon>
        <taxon>Mediterraneibacter</taxon>
    </lineage>
</organism>
<sequence length="147" mass="15698">MRLIAKKPCSFGGRTFYIGEEIPTEFVLNPKAQEKLGVIAIVACGGEVGMKQEDMVAQVGEVEFGVPIRQKNGNMTLYLSEEQICSAVEIMQMSPAEAKEAIKGIASENILILLNACDSRKAIKEATEAAASGLTAEEGADESEGDE</sequence>
<feature type="compositionally biased region" description="Acidic residues" evidence="1">
    <location>
        <begin position="138"/>
        <end position="147"/>
    </location>
</feature>
<feature type="region of interest" description="Disordered" evidence="1">
    <location>
        <begin position="128"/>
        <end position="147"/>
    </location>
</feature>
<comment type="caution">
    <text evidence="2">The sequence shown here is derived from an EMBL/GenBank/DDBJ whole genome shotgun (WGS) entry which is preliminary data.</text>
</comment>
<dbReference type="Proteomes" id="UP001297422">
    <property type="component" value="Unassembled WGS sequence"/>
</dbReference>
<evidence type="ECO:0000313" key="3">
    <source>
        <dbReference type="Proteomes" id="UP001297422"/>
    </source>
</evidence>
<name>A0AAJ1AW66_MEDGN</name>
<dbReference type="RefSeq" id="WP_173878538.1">
    <property type="nucleotide sequence ID" value="NZ_JAAIMT010000003.1"/>
</dbReference>
<accession>A0AAJ1AW66</accession>
<evidence type="ECO:0000256" key="1">
    <source>
        <dbReference type="SAM" id="MobiDB-lite"/>
    </source>
</evidence>
<evidence type="ECO:0000313" key="2">
    <source>
        <dbReference type="EMBL" id="MCB5492749.1"/>
    </source>
</evidence>
<gene>
    <name evidence="2" type="ORF">LIQ10_03190</name>
</gene>
<dbReference type="EMBL" id="JAJBNC010000004">
    <property type="protein sequence ID" value="MCB5492749.1"/>
    <property type="molecule type" value="Genomic_DNA"/>
</dbReference>
<proteinExistence type="predicted"/>